<feature type="domain" description="Xylanolytic transcriptional activator regulatory" evidence="8">
    <location>
        <begin position="211"/>
        <end position="285"/>
    </location>
</feature>
<evidence type="ECO:0000256" key="7">
    <source>
        <dbReference type="SAM" id="MobiDB-lite"/>
    </source>
</evidence>
<reference evidence="9 10" key="1">
    <citation type="journal article" date="2024" name="Front Chem Biol">
        <title>Unveiling the potential of Daldinia eschscholtzii MFLUCC 19-0629 through bioactivity and bioinformatics studies for enhanced sustainable agriculture production.</title>
        <authorList>
            <person name="Brooks S."/>
            <person name="Weaver J.A."/>
            <person name="Klomchit A."/>
            <person name="Alharthi S.A."/>
            <person name="Onlamun T."/>
            <person name="Nurani R."/>
            <person name="Vong T.K."/>
            <person name="Alberti F."/>
            <person name="Greco C."/>
        </authorList>
    </citation>
    <scope>NUCLEOTIDE SEQUENCE [LARGE SCALE GENOMIC DNA]</scope>
    <source>
        <strain evidence="9">MFLUCC 19-0629</strain>
    </source>
</reference>
<name>A0AAX6MXZ9_9PEZI</name>
<evidence type="ECO:0000256" key="5">
    <source>
        <dbReference type="ARBA" id="ARBA00023163"/>
    </source>
</evidence>
<proteinExistence type="predicted"/>
<accession>A0AAX6MXZ9</accession>
<evidence type="ECO:0000313" key="10">
    <source>
        <dbReference type="Proteomes" id="UP001369815"/>
    </source>
</evidence>
<evidence type="ECO:0000256" key="6">
    <source>
        <dbReference type="ARBA" id="ARBA00023242"/>
    </source>
</evidence>
<dbReference type="CDD" id="cd12148">
    <property type="entry name" value="fungal_TF_MHR"/>
    <property type="match status" value="1"/>
</dbReference>
<keyword evidence="1" id="KW-0479">Metal-binding</keyword>
<evidence type="ECO:0000256" key="3">
    <source>
        <dbReference type="ARBA" id="ARBA00023015"/>
    </source>
</evidence>
<comment type="caution">
    <text evidence="9">The sequence shown here is derived from an EMBL/GenBank/DDBJ whole genome shotgun (WGS) entry which is preliminary data.</text>
</comment>
<dbReference type="SMART" id="SM00906">
    <property type="entry name" value="Fungal_trans"/>
    <property type="match status" value="1"/>
</dbReference>
<evidence type="ECO:0000256" key="4">
    <source>
        <dbReference type="ARBA" id="ARBA00023125"/>
    </source>
</evidence>
<evidence type="ECO:0000313" key="9">
    <source>
        <dbReference type="EMBL" id="KAK6957374.1"/>
    </source>
</evidence>
<keyword evidence="6" id="KW-0539">Nucleus</keyword>
<keyword evidence="3" id="KW-0805">Transcription regulation</keyword>
<dbReference type="EMBL" id="JBANMG010000001">
    <property type="protein sequence ID" value="KAK6957374.1"/>
    <property type="molecule type" value="Genomic_DNA"/>
</dbReference>
<dbReference type="GO" id="GO:0006351">
    <property type="term" value="P:DNA-templated transcription"/>
    <property type="evidence" value="ECO:0007669"/>
    <property type="project" value="InterPro"/>
</dbReference>
<organism evidence="9 10">
    <name type="scientific">Daldinia eschscholtzii</name>
    <dbReference type="NCBI Taxonomy" id="292717"/>
    <lineage>
        <taxon>Eukaryota</taxon>
        <taxon>Fungi</taxon>
        <taxon>Dikarya</taxon>
        <taxon>Ascomycota</taxon>
        <taxon>Pezizomycotina</taxon>
        <taxon>Sordariomycetes</taxon>
        <taxon>Xylariomycetidae</taxon>
        <taxon>Xylariales</taxon>
        <taxon>Hypoxylaceae</taxon>
        <taxon>Daldinia</taxon>
    </lineage>
</organism>
<dbReference type="AlphaFoldDB" id="A0AAX6MXZ9"/>
<evidence type="ECO:0000259" key="8">
    <source>
        <dbReference type="SMART" id="SM00906"/>
    </source>
</evidence>
<dbReference type="GO" id="GO:0008270">
    <property type="term" value="F:zinc ion binding"/>
    <property type="evidence" value="ECO:0007669"/>
    <property type="project" value="InterPro"/>
</dbReference>
<dbReference type="GO" id="GO:0001228">
    <property type="term" value="F:DNA-binding transcription activator activity, RNA polymerase II-specific"/>
    <property type="evidence" value="ECO:0007669"/>
    <property type="project" value="TreeGrafter"/>
</dbReference>
<dbReference type="Proteomes" id="UP001369815">
    <property type="component" value="Unassembled WGS sequence"/>
</dbReference>
<keyword evidence="5" id="KW-0804">Transcription</keyword>
<dbReference type="GO" id="GO:0005634">
    <property type="term" value="C:nucleus"/>
    <property type="evidence" value="ECO:0007669"/>
    <property type="project" value="TreeGrafter"/>
</dbReference>
<dbReference type="PANTHER" id="PTHR31944">
    <property type="entry name" value="HEME-RESPONSIVE ZINC FINGER TRANSCRIPTION FACTOR HAP1"/>
    <property type="match status" value="1"/>
</dbReference>
<dbReference type="GO" id="GO:0000978">
    <property type="term" value="F:RNA polymerase II cis-regulatory region sequence-specific DNA binding"/>
    <property type="evidence" value="ECO:0007669"/>
    <property type="project" value="TreeGrafter"/>
</dbReference>
<keyword evidence="4" id="KW-0238">DNA-binding</keyword>
<dbReference type="PANTHER" id="PTHR31944:SF129">
    <property type="entry name" value="ASPYRIDONES CLUSTER REGULATOR APDR-RELATED"/>
    <property type="match status" value="1"/>
</dbReference>
<dbReference type="InterPro" id="IPR051430">
    <property type="entry name" value="Fungal_TF_Env_Response"/>
</dbReference>
<evidence type="ECO:0000256" key="2">
    <source>
        <dbReference type="ARBA" id="ARBA00022833"/>
    </source>
</evidence>
<sequence>MTGQERSFSASTVAASNHIYLLRKWNQFAPLISCYVAAADTAKGTMPQDTEKGALYAQIWTLLQKCKNMARSIKLGRPSRWLSYPNFDLAPPTREVADAMATLYFQSFESTHRIIHAPTFWSDYQKYWDRPESATASLRLKILLVIGIGSSLSDYAERDAGFRNTVHQWVYAAQTWLTGPLEKDRLDISGIQIYCLTVLARQVFSIGGDLVWVSSGSLMNMAMQIGLHRDPKHLPRMPILQAELRRRLWATILEIVVQSSLDSAMPPRISLDDFDTEAPANANDDELDETTTTLQSHPKSTYTSTSLQLILLDLLPIRLRILQLLNGLHSELSYLDTLALSSELTDKYRSYSSFIRDKEKSSVTPFHRNLLDHLVRRFLIPLHCPFAGEARTNPLFYYSLKVTLDSAMALISPEQDEGFSRLMSTGGGMFREAFRYAISVITRELISQVEVQHKEGVRHRNSHDIENLKKAVEGMKSLSEERIRQGETNVKGPMFLSMIMAQVEATEEGIPCDLKIAQSAKDSLELCVSLLEERAGTVSSPCPSNIGLTPNSLDPGYGMDLDFDFELLMTDSGFT</sequence>
<protein>
    <recommendedName>
        <fullName evidence="8">Xylanolytic transcriptional activator regulatory domain-containing protein</fullName>
    </recommendedName>
</protein>
<evidence type="ECO:0000256" key="1">
    <source>
        <dbReference type="ARBA" id="ARBA00022723"/>
    </source>
</evidence>
<gene>
    <name evidence="9" type="ORF">Daesc_000158</name>
</gene>
<keyword evidence="2" id="KW-0862">Zinc</keyword>
<dbReference type="Pfam" id="PF04082">
    <property type="entry name" value="Fungal_trans"/>
    <property type="match status" value="1"/>
</dbReference>
<keyword evidence="10" id="KW-1185">Reference proteome</keyword>
<feature type="region of interest" description="Disordered" evidence="7">
    <location>
        <begin position="272"/>
        <end position="299"/>
    </location>
</feature>
<dbReference type="InterPro" id="IPR007219">
    <property type="entry name" value="XnlR_reg_dom"/>
</dbReference>